<gene>
    <name evidence="2" type="ORF">BaRGS_00016982</name>
</gene>
<accession>A0ABD0KWP6</accession>
<evidence type="ECO:0000313" key="3">
    <source>
        <dbReference type="Proteomes" id="UP001519460"/>
    </source>
</evidence>
<dbReference type="Proteomes" id="UP001519460">
    <property type="component" value="Unassembled WGS sequence"/>
</dbReference>
<dbReference type="EMBL" id="JACVVK020000111">
    <property type="protein sequence ID" value="KAK7491726.1"/>
    <property type="molecule type" value="Genomic_DNA"/>
</dbReference>
<organism evidence="2 3">
    <name type="scientific">Batillaria attramentaria</name>
    <dbReference type="NCBI Taxonomy" id="370345"/>
    <lineage>
        <taxon>Eukaryota</taxon>
        <taxon>Metazoa</taxon>
        <taxon>Spiralia</taxon>
        <taxon>Lophotrochozoa</taxon>
        <taxon>Mollusca</taxon>
        <taxon>Gastropoda</taxon>
        <taxon>Caenogastropoda</taxon>
        <taxon>Sorbeoconcha</taxon>
        <taxon>Cerithioidea</taxon>
        <taxon>Batillariidae</taxon>
        <taxon>Batillaria</taxon>
    </lineage>
</organism>
<name>A0ABD0KWP6_9CAEN</name>
<evidence type="ECO:0000313" key="2">
    <source>
        <dbReference type="EMBL" id="KAK7491726.1"/>
    </source>
</evidence>
<evidence type="ECO:0000256" key="1">
    <source>
        <dbReference type="SAM" id="MobiDB-lite"/>
    </source>
</evidence>
<proteinExistence type="predicted"/>
<keyword evidence="3" id="KW-1185">Reference proteome</keyword>
<protein>
    <submittedName>
        <fullName evidence="2">Uncharacterized protein</fullName>
    </submittedName>
</protein>
<comment type="caution">
    <text evidence="2">The sequence shown here is derived from an EMBL/GenBank/DDBJ whole genome shotgun (WGS) entry which is preliminary data.</text>
</comment>
<dbReference type="AlphaFoldDB" id="A0ABD0KWP6"/>
<sequence>MGRSFNSFLRRQYGLSSGVESSARHRRKTLSTSCVNHFEKSFPKQTGVLGESFASNDGGAKGRIYASGEGKGLEPGREKFPANFTISLLPGSGQSLRTETCDRDGIRGVKEFAGTSNPFPATREAIDSERGARWPTPRPLVKHTNELLPLASDT</sequence>
<feature type="region of interest" description="Disordered" evidence="1">
    <location>
        <begin position="111"/>
        <end position="154"/>
    </location>
</feature>
<reference evidence="2 3" key="1">
    <citation type="journal article" date="2023" name="Sci. Data">
        <title>Genome assembly of the Korean intertidal mud-creeper Batillaria attramentaria.</title>
        <authorList>
            <person name="Patra A.K."/>
            <person name="Ho P.T."/>
            <person name="Jun S."/>
            <person name="Lee S.J."/>
            <person name="Kim Y."/>
            <person name="Won Y.J."/>
        </authorList>
    </citation>
    <scope>NUCLEOTIDE SEQUENCE [LARGE SCALE GENOMIC DNA]</scope>
    <source>
        <strain evidence="2">Wonlab-2016</strain>
    </source>
</reference>